<proteinExistence type="predicted"/>
<dbReference type="PANTHER" id="PTHR30154:SF34">
    <property type="entry name" value="TRANSCRIPTIONAL REGULATOR AZLB"/>
    <property type="match status" value="1"/>
</dbReference>
<protein>
    <submittedName>
        <fullName evidence="5">Lrp/AsnC family transcriptional regulator</fullName>
    </submittedName>
</protein>
<evidence type="ECO:0000256" key="2">
    <source>
        <dbReference type="ARBA" id="ARBA00023125"/>
    </source>
</evidence>
<evidence type="ECO:0000259" key="4">
    <source>
        <dbReference type="PROSITE" id="PS50956"/>
    </source>
</evidence>
<evidence type="ECO:0000313" key="6">
    <source>
        <dbReference type="Proteomes" id="UP001500466"/>
    </source>
</evidence>
<keyword evidence="6" id="KW-1185">Reference proteome</keyword>
<dbReference type="SUPFAM" id="SSF54909">
    <property type="entry name" value="Dimeric alpha+beta barrel"/>
    <property type="match status" value="2"/>
</dbReference>
<dbReference type="Proteomes" id="UP001500466">
    <property type="component" value="Unassembled WGS sequence"/>
</dbReference>
<gene>
    <name evidence="5" type="ORF">GCM10023205_03330</name>
</gene>
<evidence type="ECO:0000313" key="5">
    <source>
        <dbReference type="EMBL" id="GAA4946804.1"/>
    </source>
</evidence>
<keyword evidence="1" id="KW-0805">Transcription regulation</keyword>
<dbReference type="SMART" id="SM00344">
    <property type="entry name" value="HTH_ASNC"/>
    <property type="match status" value="2"/>
</dbReference>
<dbReference type="Pfam" id="PF13404">
    <property type="entry name" value="HTH_AsnC-type"/>
    <property type="match status" value="2"/>
</dbReference>
<keyword evidence="2" id="KW-0238">DNA-binding</keyword>
<keyword evidence="3" id="KW-0804">Transcription</keyword>
<evidence type="ECO:0000256" key="3">
    <source>
        <dbReference type="ARBA" id="ARBA00023163"/>
    </source>
</evidence>
<dbReference type="PRINTS" id="PR00033">
    <property type="entry name" value="HTHASNC"/>
</dbReference>
<accession>A0ABP9GPB5</accession>
<dbReference type="Gene3D" id="1.10.10.10">
    <property type="entry name" value="Winged helix-like DNA-binding domain superfamily/Winged helix DNA-binding domain"/>
    <property type="match status" value="2"/>
</dbReference>
<dbReference type="RefSeq" id="WP_345673386.1">
    <property type="nucleotide sequence ID" value="NZ_BAABHS010000001.1"/>
</dbReference>
<organism evidence="5 6">
    <name type="scientific">Yinghuangia aomiensis</name>
    <dbReference type="NCBI Taxonomy" id="676205"/>
    <lineage>
        <taxon>Bacteria</taxon>
        <taxon>Bacillati</taxon>
        <taxon>Actinomycetota</taxon>
        <taxon>Actinomycetes</taxon>
        <taxon>Kitasatosporales</taxon>
        <taxon>Streptomycetaceae</taxon>
        <taxon>Yinghuangia</taxon>
    </lineage>
</organism>
<dbReference type="Pfam" id="PF01037">
    <property type="entry name" value="AsnC_trans_reg"/>
    <property type="match status" value="1"/>
</dbReference>
<dbReference type="InterPro" id="IPR019885">
    <property type="entry name" value="Tscrpt_reg_HTH_AsnC-type_CS"/>
</dbReference>
<feature type="domain" description="HTH asnC-type" evidence="4">
    <location>
        <begin position="12"/>
        <end position="72"/>
    </location>
</feature>
<dbReference type="InterPro" id="IPR000485">
    <property type="entry name" value="AsnC-type_HTH_dom"/>
</dbReference>
<dbReference type="InterPro" id="IPR019887">
    <property type="entry name" value="Tscrpt_reg_AsnC/Lrp_C"/>
</dbReference>
<evidence type="ECO:0000256" key="1">
    <source>
        <dbReference type="ARBA" id="ARBA00023015"/>
    </source>
</evidence>
<dbReference type="PROSITE" id="PS50956">
    <property type="entry name" value="HTH_ASNC_2"/>
    <property type="match status" value="2"/>
</dbReference>
<name>A0ABP9GPB5_9ACTN</name>
<dbReference type="InterPro" id="IPR036388">
    <property type="entry name" value="WH-like_DNA-bd_sf"/>
</dbReference>
<dbReference type="PROSITE" id="PS00519">
    <property type="entry name" value="HTH_ASNC_1"/>
    <property type="match status" value="1"/>
</dbReference>
<dbReference type="InterPro" id="IPR019888">
    <property type="entry name" value="Tscrpt_reg_AsnC-like"/>
</dbReference>
<dbReference type="PANTHER" id="PTHR30154">
    <property type="entry name" value="LEUCINE-RESPONSIVE REGULATORY PROTEIN"/>
    <property type="match status" value="1"/>
</dbReference>
<feature type="domain" description="HTH asnC-type" evidence="4">
    <location>
        <begin position="185"/>
        <end position="245"/>
    </location>
</feature>
<comment type="caution">
    <text evidence="5">The sequence shown here is derived from an EMBL/GenBank/DDBJ whole genome shotgun (WGS) entry which is preliminary data.</text>
</comment>
<dbReference type="InterPro" id="IPR036390">
    <property type="entry name" value="WH_DNA-bd_sf"/>
</dbReference>
<dbReference type="Gene3D" id="3.30.70.920">
    <property type="match status" value="1"/>
</dbReference>
<reference evidence="6" key="1">
    <citation type="journal article" date="2019" name="Int. J. Syst. Evol. Microbiol.">
        <title>The Global Catalogue of Microorganisms (GCM) 10K type strain sequencing project: providing services to taxonomists for standard genome sequencing and annotation.</title>
        <authorList>
            <consortium name="The Broad Institute Genomics Platform"/>
            <consortium name="The Broad Institute Genome Sequencing Center for Infectious Disease"/>
            <person name="Wu L."/>
            <person name="Ma J."/>
        </authorList>
    </citation>
    <scope>NUCLEOTIDE SEQUENCE [LARGE SCALE GENOMIC DNA]</scope>
    <source>
        <strain evidence="6">JCM 17986</strain>
    </source>
</reference>
<sequence length="332" mass="35732">MESSSVSPRLPLDGLDRAVVHALEIDGRAPFSRIAAVLGVSEQTVARRYRRLAEDHRARVVGRVDPRRIAAVTWLVRIKTMSDAATAIAEALARRPDTSWVEITSGGTEVHCLVRNRGPNSGDDLLLRKLPRTPKVAGIQAQCVLHIAFGGPGGWMGKMDALTEAQAAALRDARPPVTADGPIHLDAADDALFAHLGRDGRAGYPDLAAATGLSESAVRRRVEQLRREGVLFFEMEVAPGLLGHRINVWLHMSVPPTHLAGVLTELSTHPEVVFAAATTGTTNITASALLRDEADLYRYLTTRIAALTAVTSVESTTVIRLVKGEGLIPPDR</sequence>
<dbReference type="InterPro" id="IPR011008">
    <property type="entry name" value="Dimeric_a/b-barrel"/>
</dbReference>
<dbReference type="SUPFAM" id="SSF46785">
    <property type="entry name" value="Winged helix' DNA-binding domain"/>
    <property type="match status" value="2"/>
</dbReference>
<dbReference type="EMBL" id="BAABHS010000001">
    <property type="protein sequence ID" value="GAA4946804.1"/>
    <property type="molecule type" value="Genomic_DNA"/>
</dbReference>